<keyword evidence="7 8" id="KW-0807">Transducer</keyword>
<feature type="transmembrane region" description="Helical" evidence="9">
    <location>
        <begin position="86"/>
        <end position="104"/>
    </location>
</feature>
<dbReference type="Gene3D" id="1.20.1070.10">
    <property type="entry name" value="Rhodopsin 7-helix transmembrane proteins"/>
    <property type="match status" value="1"/>
</dbReference>
<dbReference type="InterPro" id="IPR000276">
    <property type="entry name" value="GPCR_Rhodpsn"/>
</dbReference>
<keyword evidence="6 8" id="KW-0675">Receptor</keyword>
<dbReference type="GO" id="GO:0019722">
    <property type="term" value="P:calcium-mediated signaling"/>
    <property type="evidence" value="ECO:0007669"/>
    <property type="project" value="TreeGrafter"/>
</dbReference>
<reference evidence="11" key="1">
    <citation type="submission" date="2025-08" db="UniProtKB">
        <authorList>
            <consortium name="Ensembl"/>
        </authorList>
    </citation>
    <scope>IDENTIFICATION</scope>
</reference>
<evidence type="ECO:0000256" key="6">
    <source>
        <dbReference type="ARBA" id="ARBA00023170"/>
    </source>
</evidence>
<name>A0A3Q3MRW7_9LABR</name>
<evidence type="ECO:0000256" key="7">
    <source>
        <dbReference type="ARBA" id="ARBA00023224"/>
    </source>
</evidence>
<comment type="subcellular location">
    <subcellularLocation>
        <location evidence="1">Membrane</location>
    </subcellularLocation>
</comment>
<evidence type="ECO:0000259" key="10">
    <source>
        <dbReference type="PROSITE" id="PS50262"/>
    </source>
</evidence>
<dbReference type="PRINTS" id="PR00237">
    <property type="entry name" value="GPCRRHODOPSN"/>
</dbReference>
<evidence type="ECO:0000256" key="2">
    <source>
        <dbReference type="ARBA" id="ARBA00022692"/>
    </source>
</evidence>
<feature type="transmembrane region" description="Helical" evidence="9">
    <location>
        <begin position="225"/>
        <end position="244"/>
    </location>
</feature>
<dbReference type="GO" id="GO:0007204">
    <property type="term" value="P:positive regulation of cytosolic calcium ion concentration"/>
    <property type="evidence" value="ECO:0007669"/>
    <property type="project" value="TreeGrafter"/>
</dbReference>
<dbReference type="GO" id="GO:0060326">
    <property type="term" value="P:cell chemotaxis"/>
    <property type="evidence" value="ECO:0007669"/>
    <property type="project" value="TreeGrafter"/>
</dbReference>
<dbReference type="GO" id="GO:0019957">
    <property type="term" value="F:C-C chemokine binding"/>
    <property type="evidence" value="ECO:0007669"/>
    <property type="project" value="TreeGrafter"/>
</dbReference>
<dbReference type="STRING" id="56723.ENSLBEP00000023330"/>
<feature type="transmembrane region" description="Helical" evidence="9">
    <location>
        <begin position="124"/>
        <end position="142"/>
    </location>
</feature>
<dbReference type="PROSITE" id="PS50262">
    <property type="entry name" value="G_PROTEIN_RECEP_F1_2"/>
    <property type="match status" value="1"/>
</dbReference>
<sequence length="372" mass="42102">MAVTQTFTIFELAGLEELDNLTGYVYENTTDPPVPCGFEEKGLQTFQLVFQPVLHSLIFLLGVAGNGLMTTVLLSHWRLLRLTEIYLLHLAFADLMLLFTLPFSVVDNIVGWLFGEFLCKLVGLMKNLNLLCGSLLLACIGFDRYLAIVHAIPSLQTRRRRTVHLTCIILWLVCLTVTIPNVVFLAVKEDRRNTARLSCFYYYNQDGIHAHNWVLTSRVLDHLCFFLPMAVMSYCYTAVVVTLFNSQKSQTRQGAIRLALLVTIVFCVCWLPYNITLLIKTLVDLQLISYNSCDFYVLLAPVLDVTQSLGFSHCCLNPFLYAFVGVRFRKELIQLLCKLGCGRICMPLTRTRHCSRPSISDGTTSISVTHMS</sequence>
<dbReference type="InParanoid" id="A0A3Q3MRW7"/>
<dbReference type="Pfam" id="PF00001">
    <property type="entry name" value="7tm_1"/>
    <property type="match status" value="1"/>
</dbReference>
<dbReference type="InterPro" id="IPR050119">
    <property type="entry name" value="CCR1-9-like"/>
</dbReference>
<dbReference type="PANTHER" id="PTHR10489">
    <property type="entry name" value="CELL ADHESION MOLECULE"/>
    <property type="match status" value="1"/>
</dbReference>
<feature type="domain" description="G-protein coupled receptors family 1 profile" evidence="10">
    <location>
        <begin position="65"/>
        <end position="321"/>
    </location>
</feature>
<accession>A0A3Q3MRW7</accession>
<evidence type="ECO:0000256" key="9">
    <source>
        <dbReference type="SAM" id="Phobius"/>
    </source>
</evidence>
<dbReference type="GO" id="GO:0006955">
    <property type="term" value="P:immune response"/>
    <property type="evidence" value="ECO:0007669"/>
    <property type="project" value="TreeGrafter"/>
</dbReference>
<organism evidence="11 12">
    <name type="scientific">Labrus bergylta</name>
    <name type="common">ballan wrasse</name>
    <dbReference type="NCBI Taxonomy" id="56723"/>
    <lineage>
        <taxon>Eukaryota</taxon>
        <taxon>Metazoa</taxon>
        <taxon>Chordata</taxon>
        <taxon>Craniata</taxon>
        <taxon>Vertebrata</taxon>
        <taxon>Euteleostomi</taxon>
        <taxon>Actinopterygii</taxon>
        <taxon>Neopterygii</taxon>
        <taxon>Teleostei</taxon>
        <taxon>Neoteleostei</taxon>
        <taxon>Acanthomorphata</taxon>
        <taxon>Eupercaria</taxon>
        <taxon>Labriformes</taxon>
        <taxon>Labridae</taxon>
        <taxon>Labrus</taxon>
    </lineage>
</organism>
<dbReference type="OrthoDB" id="10053194at2759"/>
<comment type="similarity">
    <text evidence="8">Belongs to the G-protein coupled receptor 1 family.</text>
</comment>
<evidence type="ECO:0000313" key="12">
    <source>
        <dbReference type="Proteomes" id="UP000261660"/>
    </source>
</evidence>
<dbReference type="GeneTree" id="ENSGT01050000244848"/>
<dbReference type="PROSITE" id="PS00237">
    <property type="entry name" value="G_PROTEIN_RECEP_F1_1"/>
    <property type="match status" value="1"/>
</dbReference>
<reference evidence="11" key="2">
    <citation type="submission" date="2025-09" db="UniProtKB">
        <authorList>
            <consortium name="Ensembl"/>
        </authorList>
    </citation>
    <scope>IDENTIFICATION</scope>
</reference>
<dbReference type="SUPFAM" id="SSF81321">
    <property type="entry name" value="Family A G protein-coupled receptor-like"/>
    <property type="match status" value="1"/>
</dbReference>
<dbReference type="GO" id="GO:0009897">
    <property type="term" value="C:external side of plasma membrane"/>
    <property type="evidence" value="ECO:0007669"/>
    <property type="project" value="TreeGrafter"/>
</dbReference>
<dbReference type="PANTHER" id="PTHR10489:SF618">
    <property type="entry name" value="C-X-C CHEMOKINE RECEPTOR TYPE 5"/>
    <property type="match status" value="1"/>
</dbReference>
<feature type="transmembrane region" description="Helical" evidence="9">
    <location>
        <begin position="163"/>
        <end position="187"/>
    </location>
</feature>
<keyword evidence="12" id="KW-1185">Reference proteome</keyword>
<dbReference type="GO" id="GO:0016493">
    <property type="term" value="F:C-C chemokine receptor activity"/>
    <property type="evidence" value="ECO:0007669"/>
    <property type="project" value="TreeGrafter"/>
</dbReference>
<evidence type="ECO:0000256" key="1">
    <source>
        <dbReference type="ARBA" id="ARBA00004370"/>
    </source>
</evidence>
<feature type="transmembrane region" description="Helical" evidence="9">
    <location>
        <begin position="53"/>
        <end position="74"/>
    </location>
</feature>
<evidence type="ECO:0000256" key="4">
    <source>
        <dbReference type="ARBA" id="ARBA00023040"/>
    </source>
</evidence>
<keyword evidence="5 9" id="KW-0472">Membrane</keyword>
<keyword evidence="2 8" id="KW-0812">Transmembrane</keyword>
<proteinExistence type="inferred from homology"/>
<evidence type="ECO:0000313" key="11">
    <source>
        <dbReference type="Ensembl" id="ENSLBEP00000023330.1"/>
    </source>
</evidence>
<evidence type="ECO:0000256" key="5">
    <source>
        <dbReference type="ARBA" id="ARBA00023136"/>
    </source>
</evidence>
<dbReference type="InterPro" id="IPR017452">
    <property type="entry name" value="GPCR_Rhodpsn_7TM"/>
</dbReference>
<evidence type="ECO:0000256" key="8">
    <source>
        <dbReference type="RuleBase" id="RU000688"/>
    </source>
</evidence>
<dbReference type="AlphaFoldDB" id="A0A3Q3MRW7"/>
<evidence type="ECO:0000256" key="3">
    <source>
        <dbReference type="ARBA" id="ARBA00022989"/>
    </source>
</evidence>
<keyword evidence="4 8" id="KW-0297">G-protein coupled receptor</keyword>
<dbReference type="Proteomes" id="UP000261660">
    <property type="component" value="Unplaced"/>
</dbReference>
<dbReference type="Ensembl" id="ENSLBET00000024551.1">
    <property type="protein sequence ID" value="ENSLBEP00000023330.1"/>
    <property type="gene ID" value="ENSLBEG00000017892.1"/>
</dbReference>
<keyword evidence="3 9" id="KW-1133">Transmembrane helix</keyword>
<feature type="transmembrane region" description="Helical" evidence="9">
    <location>
        <begin position="256"/>
        <end position="275"/>
    </location>
</feature>
<protein>
    <submittedName>
        <fullName evidence="11">Chemokine (C-X-C motif) receptor 5</fullName>
    </submittedName>
</protein>